<protein>
    <submittedName>
        <fullName evidence="1">DUF799 domain-containing protein</fullName>
    </submittedName>
</protein>
<dbReference type="InterPro" id="IPR008517">
    <property type="entry name" value="GNA1162-like"/>
</dbReference>
<organism evidence="1">
    <name type="scientific">Gallibacterium anatis</name>
    <dbReference type="NCBI Taxonomy" id="750"/>
    <lineage>
        <taxon>Bacteria</taxon>
        <taxon>Pseudomonadati</taxon>
        <taxon>Pseudomonadota</taxon>
        <taxon>Gammaproteobacteria</taxon>
        <taxon>Pasteurellales</taxon>
        <taxon>Pasteurellaceae</taxon>
        <taxon>Gallibacterium</taxon>
    </lineage>
</organism>
<evidence type="ECO:0000313" key="1">
    <source>
        <dbReference type="EMBL" id="MBF4102639.1"/>
    </source>
</evidence>
<proteinExistence type="predicted"/>
<comment type="caution">
    <text evidence="1">The sequence shown here is derived from an EMBL/GenBank/DDBJ whole genome shotgun (WGS) entry which is preliminary data.</text>
</comment>
<sequence length="229" mass="25147">MNEKLFSLFILVTTVILSGCATQKQYDYSSFYRVKPRSILAVMPTDSTNEVKAAPAVLARSLYPLSEAGYYVFPIALVNETFKHNGISQAQEIHNIKLDKLYKIFGADAVLYLDVSEYGVNYQIINSETKVSVSGKLVDLRTEKRYGQVLATASSDEQNNNNSSGLIAALVVAAVKQITNTIRDDGFNIAAIADNKLLATGNNGNILYGPYHHNFGKDPQLGSKTELLK</sequence>
<dbReference type="Gene3D" id="3.40.50.10610">
    <property type="entry name" value="ABC-type transport auxiliary lipoprotein component"/>
    <property type="match status" value="1"/>
</dbReference>
<gene>
    <name evidence="1" type="ORF">INT80_07465</name>
</gene>
<dbReference type="EMBL" id="JADION010000018">
    <property type="protein sequence ID" value="MBF4102639.1"/>
    <property type="molecule type" value="Genomic_DNA"/>
</dbReference>
<accession>A0A930UUV6</accession>
<dbReference type="Pfam" id="PF05643">
    <property type="entry name" value="GNA1162-like"/>
    <property type="match status" value="1"/>
</dbReference>
<dbReference type="AlphaFoldDB" id="A0A930UUV6"/>
<dbReference type="PROSITE" id="PS51257">
    <property type="entry name" value="PROKAR_LIPOPROTEIN"/>
    <property type="match status" value="1"/>
</dbReference>
<name>A0A930UUV6_9PAST</name>
<reference evidence="1" key="1">
    <citation type="submission" date="2020-11" db="EMBL/GenBank/DDBJ databases">
        <title>Gallibacterium anatis 1637, full genome, WGS.</title>
        <authorList>
            <person name="Laishevtcev A.I."/>
            <person name="Yakimova E.A."/>
            <person name="Petkovich D."/>
            <person name="Stepanova T.V."/>
            <person name="Kalendr R.S."/>
            <person name="Rubalsky E.O."/>
            <person name="Zulkarneev E.R."/>
            <person name="Aleshkin A.V."/>
        </authorList>
    </citation>
    <scope>NUCLEOTIDE SEQUENCE</scope>
    <source>
        <strain evidence="1">1637</strain>
    </source>
</reference>